<dbReference type="SUPFAM" id="SSF48403">
    <property type="entry name" value="Ankyrin repeat"/>
    <property type="match status" value="1"/>
</dbReference>
<proteinExistence type="predicted"/>
<dbReference type="PROSITE" id="PS50297">
    <property type="entry name" value="ANK_REP_REGION"/>
    <property type="match status" value="1"/>
</dbReference>
<dbReference type="RefSeq" id="XP_005840471.1">
    <property type="nucleotide sequence ID" value="XM_005840414.1"/>
</dbReference>
<dbReference type="InterPro" id="IPR002110">
    <property type="entry name" value="Ankyrin_rpt"/>
</dbReference>
<reference evidence="6" key="2">
    <citation type="submission" date="2012-11" db="EMBL/GenBank/DDBJ databases">
        <authorList>
            <person name="Kuo A."/>
            <person name="Curtis B.A."/>
            <person name="Tanifuji G."/>
            <person name="Burki F."/>
            <person name="Gruber A."/>
            <person name="Irimia M."/>
            <person name="Maruyama S."/>
            <person name="Arias M.C."/>
            <person name="Ball S.G."/>
            <person name="Gile G.H."/>
            <person name="Hirakawa Y."/>
            <person name="Hopkins J.F."/>
            <person name="Rensing S.A."/>
            <person name="Schmutz J."/>
            <person name="Symeonidi A."/>
            <person name="Elias M."/>
            <person name="Eveleigh R.J."/>
            <person name="Herman E.K."/>
            <person name="Klute M.J."/>
            <person name="Nakayama T."/>
            <person name="Obornik M."/>
            <person name="Reyes-Prieto A."/>
            <person name="Armbrust E.V."/>
            <person name="Aves S.J."/>
            <person name="Beiko R.G."/>
            <person name="Coutinho P."/>
            <person name="Dacks J.B."/>
            <person name="Durnford D.G."/>
            <person name="Fast N.M."/>
            <person name="Green B.R."/>
            <person name="Grisdale C."/>
            <person name="Hempe F."/>
            <person name="Henrissat B."/>
            <person name="Hoppner M.P."/>
            <person name="Ishida K.-I."/>
            <person name="Kim E."/>
            <person name="Koreny L."/>
            <person name="Kroth P.G."/>
            <person name="Liu Y."/>
            <person name="Malik S.-B."/>
            <person name="Maier U.G."/>
            <person name="McRose D."/>
            <person name="Mock T."/>
            <person name="Neilson J.A."/>
            <person name="Onodera N.T."/>
            <person name="Poole A.M."/>
            <person name="Pritham E.J."/>
            <person name="Richards T.A."/>
            <person name="Rocap G."/>
            <person name="Roy S.W."/>
            <person name="Sarai C."/>
            <person name="Schaack S."/>
            <person name="Shirato S."/>
            <person name="Slamovits C.H."/>
            <person name="Spencer D.F."/>
            <person name="Suzuki S."/>
            <person name="Worden A.Z."/>
            <person name="Zauner S."/>
            <person name="Barry K."/>
            <person name="Bell C."/>
            <person name="Bharti A.K."/>
            <person name="Crow J.A."/>
            <person name="Grimwood J."/>
            <person name="Kramer R."/>
            <person name="Lindquist E."/>
            <person name="Lucas S."/>
            <person name="Salamov A."/>
            <person name="McFadden G.I."/>
            <person name="Lane C.E."/>
            <person name="Keeling P.J."/>
            <person name="Gray M.W."/>
            <person name="Grigoriev I.V."/>
            <person name="Archibald J.M."/>
        </authorList>
    </citation>
    <scope>NUCLEOTIDE SEQUENCE</scope>
    <source>
        <strain evidence="6">CCMP2712</strain>
    </source>
</reference>
<dbReference type="PaxDb" id="55529-EKX53491"/>
<evidence type="ECO:0000256" key="1">
    <source>
        <dbReference type="ARBA" id="ARBA00022737"/>
    </source>
</evidence>
<accession>L1JY38</accession>
<keyword evidence="6" id="KW-1185">Reference proteome</keyword>
<sequence length="425" mass="47452">MGVLKQIQRVVQHRKQHGKCGMKDSIAAPWSSWSCAKILCILLVLSLMMQPIHGSLYHRQRGLSTRRKIISPRAIGEEQLLVISEGVQEQTRDPSLYKLRRSVFYRTAALLPEEVDLRQLMSLDESRMSAKNLKKLLEQESRFFLLPLETHTFPQALQEGRNPVQAELVGIKRDLIKLENFTPLDGCRVQEEGKHSAKEKERALAEVDERLPSLPLNVETLMGDLDIAMEAAPRGKEEAIECLNLLHSFFTLKLQWNISDHHHSQILTRQNDAANEKLWEAASAGDMELLKEALKEGADVNAKRDSQLFCTSMHLAAAGGHTDVIAHLAESGAVIDMPNCLGSTPLHWAAACDREEACQTLLNLGSNARVINWHGLTPADRAKAAGSRRTSWLLRRAHGGGARWSISAGEPRDTPDMRLFEGNQG</sequence>
<dbReference type="HOGENOM" id="CLU_646325_0_0_1"/>
<dbReference type="EnsemblProtists" id="EKX53491">
    <property type="protein sequence ID" value="EKX53491"/>
    <property type="gene ID" value="GUITHDRAFT_101189"/>
</dbReference>
<dbReference type="PANTHER" id="PTHR24171:SF8">
    <property type="entry name" value="BRCA1-ASSOCIATED RING DOMAIN PROTEIN 1"/>
    <property type="match status" value="1"/>
</dbReference>
<dbReference type="InterPro" id="IPR036770">
    <property type="entry name" value="Ankyrin_rpt-contain_sf"/>
</dbReference>
<evidence type="ECO:0000256" key="3">
    <source>
        <dbReference type="PROSITE-ProRule" id="PRU00023"/>
    </source>
</evidence>
<dbReference type="KEGG" id="gtt:GUITHDRAFT_101189"/>
<dbReference type="GO" id="GO:0085020">
    <property type="term" value="P:protein K6-linked ubiquitination"/>
    <property type="evidence" value="ECO:0007669"/>
    <property type="project" value="TreeGrafter"/>
</dbReference>
<feature type="repeat" description="ANK" evidence="3">
    <location>
        <begin position="341"/>
        <end position="373"/>
    </location>
</feature>
<dbReference type="Gene3D" id="1.25.40.20">
    <property type="entry name" value="Ankyrin repeat-containing domain"/>
    <property type="match status" value="2"/>
</dbReference>
<evidence type="ECO:0000313" key="6">
    <source>
        <dbReference type="Proteomes" id="UP000011087"/>
    </source>
</evidence>
<evidence type="ECO:0000256" key="2">
    <source>
        <dbReference type="ARBA" id="ARBA00023043"/>
    </source>
</evidence>
<reference evidence="4 6" key="1">
    <citation type="journal article" date="2012" name="Nature">
        <title>Algal genomes reveal evolutionary mosaicism and the fate of nucleomorphs.</title>
        <authorList>
            <consortium name="DOE Joint Genome Institute"/>
            <person name="Curtis B.A."/>
            <person name="Tanifuji G."/>
            <person name="Burki F."/>
            <person name="Gruber A."/>
            <person name="Irimia M."/>
            <person name="Maruyama S."/>
            <person name="Arias M.C."/>
            <person name="Ball S.G."/>
            <person name="Gile G.H."/>
            <person name="Hirakawa Y."/>
            <person name="Hopkins J.F."/>
            <person name="Kuo A."/>
            <person name="Rensing S.A."/>
            <person name="Schmutz J."/>
            <person name="Symeonidi A."/>
            <person name="Elias M."/>
            <person name="Eveleigh R.J."/>
            <person name="Herman E.K."/>
            <person name="Klute M.J."/>
            <person name="Nakayama T."/>
            <person name="Obornik M."/>
            <person name="Reyes-Prieto A."/>
            <person name="Armbrust E.V."/>
            <person name="Aves S.J."/>
            <person name="Beiko R.G."/>
            <person name="Coutinho P."/>
            <person name="Dacks J.B."/>
            <person name="Durnford D.G."/>
            <person name="Fast N.M."/>
            <person name="Green B.R."/>
            <person name="Grisdale C.J."/>
            <person name="Hempel F."/>
            <person name="Henrissat B."/>
            <person name="Hoppner M.P."/>
            <person name="Ishida K."/>
            <person name="Kim E."/>
            <person name="Koreny L."/>
            <person name="Kroth P.G."/>
            <person name="Liu Y."/>
            <person name="Malik S.B."/>
            <person name="Maier U.G."/>
            <person name="McRose D."/>
            <person name="Mock T."/>
            <person name="Neilson J.A."/>
            <person name="Onodera N.T."/>
            <person name="Poole A.M."/>
            <person name="Pritham E.J."/>
            <person name="Richards T.A."/>
            <person name="Rocap G."/>
            <person name="Roy S.W."/>
            <person name="Sarai C."/>
            <person name="Schaack S."/>
            <person name="Shirato S."/>
            <person name="Slamovits C.H."/>
            <person name="Spencer D.F."/>
            <person name="Suzuki S."/>
            <person name="Worden A.Z."/>
            <person name="Zauner S."/>
            <person name="Barry K."/>
            <person name="Bell C."/>
            <person name="Bharti A.K."/>
            <person name="Crow J.A."/>
            <person name="Grimwood J."/>
            <person name="Kramer R."/>
            <person name="Lindquist E."/>
            <person name="Lucas S."/>
            <person name="Salamov A."/>
            <person name="McFadden G.I."/>
            <person name="Lane C.E."/>
            <person name="Keeling P.J."/>
            <person name="Gray M.W."/>
            <person name="Grigoriev I.V."/>
            <person name="Archibald J.M."/>
        </authorList>
    </citation>
    <scope>NUCLEOTIDE SEQUENCE</scope>
    <source>
        <strain evidence="4 6">CCMP2712</strain>
    </source>
</reference>
<feature type="repeat" description="ANK" evidence="3">
    <location>
        <begin position="311"/>
        <end position="340"/>
    </location>
</feature>
<dbReference type="PANTHER" id="PTHR24171">
    <property type="entry name" value="ANKYRIN REPEAT DOMAIN-CONTAINING PROTEIN 39-RELATED"/>
    <property type="match status" value="1"/>
</dbReference>
<organism evidence="4">
    <name type="scientific">Guillardia theta (strain CCMP2712)</name>
    <name type="common">Cryptophyte</name>
    <dbReference type="NCBI Taxonomy" id="905079"/>
    <lineage>
        <taxon>Eukaryota</taxon>
        <taxon>Cryptophyceae</taxon>
        <taxon>Pyrenomonadales</taxon>
        <taxon>Geminigeraceae</taxon>
        <taxon>Guillardia</taxon>
    </lineage>
</organism>
<dbReference type="OrthoDB" id="20727at2759"/>
<dbReference type="STRING" id="905079.L1JY38"/>
<dbReference type="EMBL" id="JH992970">
    <property type="protein sequence ID" value="EKX53491.1"/>
    <property type="molecule type" value="Genomic_DNA"/>
</dbReference>
<evidence type="ECO:0000313" key="4">
    <source>
        <dbReference type="EMBL" id="EKX53491.1"/>
    </source>
</evidence>
<evidence type="ECO:0000313" key="5">
    <source>
        <dbReference type="EnsemblProtists" id="EKX53491"/>
    </source>
</evidence>
<dbReference type="eggNOG" id="KOG4177">
    <property type="taxonomic scope" value="Eukaryota"/>
</dbReference>
<dbReference type="PROSITE" id="PS50088">
    <property type="entry name" value="ANK_REPEAT"/>
    <property type="match status" value="2"/>
</dbReference>
<reference evidence="5" key="3">
    <citation type="submission" date="2016-03" db="UniProtKB">
        <authorList>
            <consortium name="EnsemblProtists"/>
        </authorList>
    </citation>
    <scope>IDENTIFICATION</scope>
</reference>
<protein>
    <submittedName>
        <fullName evidence="4 5">Uncharacterized protein</fullName>
    </submittedName>
</protein>
<gene>
    <name evidence="4" type="ORF">GUITHDRAFT_101189</name>
</gene>
<dbReference type="GO" id="GO:0004842">
    <property type="term" value="F:ubiquitin-protein transferase activity"/>
    <property type="evidence" value="ECO:0007669"/>
    <property type="project" value="TreeGrafter"/>
</dbReference>
<dbReference type="GeneID" id="17309871"/>
<dbReference type="Pfam" id="PF12796">
    <property type="entry name" value="Ank_2"/>
    <property type="match status" value="1"/>
</dbReference>
<name>L1JY38_GUITC</name>
<dbReference type="AlphaFoldDB" id="L1JY38"/>
<dbReference type="SMART" id="SM00248">
    <property type="entry name" value="ANK"/>
    <property type="match status" value="3"/>
</dbReference>
<keyword evidence="1" id="KW-0677">Repeat</keyword>
<keyword evidence="2 3" id="KW-0040">ANK repeat</keyword>
<dbReference type="Proteomes" id="UP000011087">
    <property type="component" value="Unassembled WGS sequence"/>
</dbReference>